<dbReference type="CDD" id="cd04301">
    <property type="entry name" value="NAT_SF"/>
    <property type="match status" value="1"/>
</dbReference>
<dbReference type="PANTHER" id="PTHR43420">
    <property type="entry name" value="ACETYLTRANSFERASE"/>
    <property type="match status" value="1"/>
</dbReference>
<dbReference type="GO" id="GO:0016747">
    <property type="term" value="F:acyltransferase activity, transferring groups other than amino-acyl groups"/>
    <property type="evidence" value="ECO:0007669"/>
    <property type="project" value="InterPro"/>
</dbReference>
<dbReference type="Pfam" id="PF00583">
    <property type="entry name" value="Acetyltransf_1"/>
    <property type="match status" value="1"/>
</dbReference>
<dbReference type="Gene3D" id="3.40.630.30">
    <property type="match status" value="1"/>
</dbReference>
<gene>
    <name evidence="4" type="ORF">UT40_C0016G0010</name>
</gene>
<sequence>MIRLLTEKDINQYLKIRLQSLKTDPKAFLSTFESESKLPLEYFQHKIRNATKDPIFGYYGIINESRLIACAQISESSLDKKRHIAYFYELYVIPEFRRKGYATRLINYLIEKIRSQKEVEQIELRVNSGNISAITLYERLGFKKIATLPHSAKEPDGSYQDEYFYCLSLNNAKLELLNGQG</sequence>
<evidence type="ECO:0000256" key="1">
    <source>
        <dbReference type="ARBA" id="ARBA00022679"/>
    </source>
</evidence>
<dbReference type="SUPFAM" id="SSF55729">
    <property type="entry name" value="Acyl-CoA N-acyltransferases (Nat)"/>
    <property type="match status" value="1"/>
</dbReference>
<reference evidence="4 5" key="1">
    <citation type="journal article" date="2015" name="Nature">
        <title>rRNA introns, odd ribosomes, and small enigmatic genomes across a large radiation of phyla.</title>
        <authorList>
            <person name="Brown C.T."/>
            <person name="Hug L.A."/>
            <person name="Thomas B.C."/>
            <person name="Sharon I."/>
            <person name="Castelle C.J."/>
            <person name="Singh A."/>
            <person name="Wilkins M.J."/>
            <person name="Williams K.H."/>
            <person name="Banfield J.F."/>
        </authorList>
    </citation>
    <scope>NUCLEOTIDE SEQUENCE [LARGE SCALE GENOMIC DNA]</scope>
</reference>
<keyword evidence="1 4" id="KW-0808">Transferase</keyword>
<dbReference type="Proteomes" id="UP000034690">
    <property type="component" value="Unassembled WGS sequence"/>
</dbReference>
<protein>
    <submittedName>
        <fullName evidence="4">GNAT-family acetyltransferase</fullName>
    </submittedName>
</protein>
<evidence type="ECO:0000259" key="3">
    <source>
        <dbReference type="PROSITE" id="PS51186"/>
    </source>
</evidence>
<keyword evidence="2" id="KW-0012">Acyltransferase</keyword>
<dbReference type="InterPro" id="IPR050680">
    <property type="entry name" value="YpeA/RimI_acetyltransf"/>
</dbReference>
<organism evidence="4 5">
    <name type="scientific">Candidatus Woesebacteria bacterium GW2011_GWA1_39_21b</name>
    <dbReference type="NCBI Taxonomy" id="1618551"/>
    <lineage>
        <taxon>Bacteria</taxon>
        <taxon>Candidatus Woeseibacteriota</taxon>
    </lineage>
</organism>
<accession>A0A0G0NBD3</accession>
<dbReference type="InterPro" id="IPR000182">
    <property type="entry name" value="GNAT_dom"/>
</dbReference>
<comment type="caution">
    <text evidence="4">The sequence shown here is derived from an EMBL/GenBank/DDBJ whole genome shotgun (WGS) entry which is preliminary data.</text>
</comment>
<evidence type="ECO:0000313" key="5">
    <source>
        <dbReference type="Proteomes" id="UP000034690"/>
    </source>
</evidence>
<evidence type="ECO:0000256" key="2">
    <source>
        <dbReference type="ARBA" id="ARBA00023315"/>
    </source>
</evidence>
<dbReference type="AlphaFoldDB" id="A0A0G0NBD3"/>
<dbReference type="PROSITE" id="PS51186">
    <property type="entry name" value="GNAT"/>
    <property type="match status" value="1"/>
</dbReference>
<evidence type="ECO:0000313" key="4">
    <source>
        <dbReference type="EMBL" id="KKR13479.1"/>
    </source>
</evidence>
<dbReference type="InterPro" id="IPR016181">
    <property type="entry name" value="Acyl_CoA_acyltransferase"/>
</dbReference>
<proteinExistence type="predicted"/>
<name>A0A0G0NBD3_9BACT</name>
<dbReference type="EMBL" id="LBWQ01000016">
    <property type="protein sequence ID" value="KKR13479.1"/>
    <property type="molecule type" value="Genomic_DNA"/>
</dbReference>
<feature type="domain" description="N-acetyltransferase" evidence="3">
    <location>
        <begin position="1"/>
        <end position="170"/>
    </location>
</feature>